<reference evidence="15 16" key="1">
    <citation type="journal article" date="2017" name="G3 (Bethesda)">
        <title>The Physical Genome Mapping of Anopheles albimanus Corrected Scaffold Misassemblies and Identified Interarm Rearrangements in Genus Anopheles.</title>
        <authorList>
            <person name="Artemov G.N."/>
            <person name="Peery A.N."/>
            <person name="Jiang X."/>
            <person name="Tu Z."/>
            <person name="Stegniy V.N."/>
            <person name="Sharakhova M.V."/>
            <person name="Sharakhov I.V."/>
        </authorList>
    </citation>
    <scope>NUCLEOTIDE SEQUENCE [LARGE SCALE GENOMIC DNA]</scope>
    <source>
        <strain evidence="15 16">ALBI9_A</strain>
    </source>
</reference>
<dbReference type="SMART" id="SM00385">
    <property type="entry name" value="CYCLIN"/>
    <property type="match status" value="2"/>
</dbReference>
<evidence type="ECO:0000256" key="10">
    <source>
        <dbReference type="ARBA" id="ARBA00073757"/>
    </source>
</evidence>
<evidence type="ECO:0000256" key="5">
    <source>
        <dbReference type="ARBA" id="ARBA00023127"/>
    </source>
</evidence>
<name>A0A182FWH4_ANOAL</name>
<feature type="compositionally biased region" description="Pro residues" evidence="12">
    <location>
        <begin position="526"/>
        <end position="536"/>
    </location>
</feature>
<dbReference type="GO" id="GO:0051301">
    <property type="term" value="P:cell division"/>
    <property type="evidence" value="ECO:0007669"/>
    <property type="project" value="UniProtKB-KW"/>
</dbReference>
<dbReference type="InterPro" id="IPR004367">
    <property type="entry name" value="Cyclin_C-dom"/>
</dbReference>
<dbReference type="InterPro" id="IPR006671">
    <property type="entry name" value="Cyclin_N"/>
</dbReference>
<dbReference type="EnsemblMetazoa" id="AALB014020-RA">
    <property type="protein sequence ID" value="AALB014020-PA"/>
    <property type="gene ID" value="AALB014020"/>
</dbReference>
<dbReference type="STRING" id="7167.A0A182FWH4"/>
<evidence type="ECO:0000259" key="13">
    <source>
        <dbReference type="SMART" id="SM00385"/>
    </source>
</evidence>
<dbReference type="Pfam" id="PF21797">
    <property type="entry name" value="CycT2-like_C"/>
    <property type="match status" value="1"/>
</dbReference>
<evidence type="ECO:0000256" key="6">
    <source>
        <dbReference type="ARBA" id="ARBA00023163"/>
    </source>
</evidence>
<dbReference type="CDD" id="cd20530">
    <property type="entry name" value="CYCLIN_CCNK_rpt1"/>
    <property type="match status" value="1"/>
</dbReference>
<feature type="compositionally biased region" description="Pro residues" evidence="12">
    <location>
        <begin position="493"/>
        <end position="519"/>
    </location>
</feature>
<evidence type="ECO:0000313" key="15">
    <source>
        <dbReference type="EnsemblMetazoa" id="AALB014020-PA"/>
    </source>
</evidence>
<evidence type="ECO:0000256" key="2">
    <source>
        <dbReference type="ARBA" id="ARBA00022618"/>
    </source>
</evidence>
<keyword evidence="4" id="KW-0805">Transcription regulation</keyword>
<evidence type="ECO:0000256" key="12">
    <source>
        <dbReference type="SAM" id="MobiDB-lite"/>
    </source>
</evidence>
<dbReference type="AlphaFoldDB" id="A0A182FWH4"/>
<dbReference type="VEuPathDB" id="VectorBase:AALB014020"/>
<comment type="function">
    <text evidence="9">Regulatory subunit of cyclin-dependent kinases that mediates activation of target kinases. Plays a role in transcriptional regulation via its role in regulating the phosphorylation of the C-terminal domain (CTD) of the large subunit of RNA polymerase II (POLR2A).</text>
</comment>
<keyword evidence="3" id="KW-0498">Mitosis</keyword>
<evidence type="ECO:0000256" key="4">
    <source>
        <dbReference type="ARBA" id="ARBA00023015"/>
    </source>
</evidence>
<dbReference type="GO" id="GO:0016538">
    <property type="term" value="F:cyclin-dependent protein serine/threonine kinase regulator activity"/>
    <property type="evidence" value="ECO:0007669"/>
    <property type="project" value="InterPro"/>
</dbReference>
<evidence type="ECO:0000256" key="1">
    <source>
        <dbReference type="ARBA" id="ARBA00004123"/>
    </source>
</evidence>
<evidence type="ECO:0000256" key="11">
    <source>
        <dbReference type="RuleBase" id="RU000383"/>
    </source>
</evidence>
<evidence type="ECO:0000313" key="16">
    <source>
        <dbReference type="Proteomes" id="UP000069272"/>
    </source>
</evidence>
<keyword evidence="2" id="KW-0132">Cell division</keyword>
<dbReference type="GO" id="GO:0005634">
    <property type="term" value="C:nucleus"/>
    <property type="evidence" value="ECO:0007669"/>
    <property type="project" value="UniProtKB-SubCell"/>
</dbReference>
<accession>A0A182FWH4</accession>
<feature type="compositionally biased region" description="Pro residues" evidence="12">
    <location>
        <begin position="546"/>
        <end position="560"/>
    </location>
</feature>
<dbReference type="FunFam" id="1.10.472.10:FF:000021">
    <property type="entry name" value="Cyclin-K (Predicted)"/>
    <property type="match status" value="1"/>
</dbReference>
<evidence type="ECO:0000259" key="14">
    <source>
        <dbReference type="SMART" id="SM01332"/>
    </source>
</evidence>
<feature type="region of interest" description="Disordered" evidence="12">
    <location>
        <begin position="493"/>
        <end position="560"/>
    </location>
</feature>
<dbReference type="SMART" id="SM01332">
    <property type="entry name" value="Cyclin_C"/>
    <property type="match status" value="1"/>
</dbReference>
<evidence type="ECO:0000256" key="9">
    <source>
        <dbReference type="ARBA" id="ARBA00054991"/>
    </source>
</evidence>
<feature type="domain" description="Cyclin-like" evidence="13">
    <location>
        <begin position="306"/>
        <end position="393"/>
    </location>
</feature>
<feature type="compositionally biased region" description="Pro residues" evidence="12">
    <location>
        <begin position="413"/>
        <end position="424"/>
    </location>
</feature>
<sequence>MAADASNHVVARMVLTYLYDNNLQDLAEQFWNRSVYLSKAVPSAVLARMVSIGRLTDVIKEHTELVSILNDFWKTYMAAGSEKVFMTPSGKATILVDMCKSLLSFIPMETPIQFLSEPIFAESDQLQAEQGTRIVLMEEGNVNLNEFPIEFDPNMLFLFILCHAMPNWYYDKKDLRNTPSARDGIEYETERRYRKEGARFIMQAGTSMGLGHNTVATGVVYFHRFYMFHSFRTFPRYVTASCCLFLAGKVEETPKKCKDIIKTARALLSDDKFQSFGDDPKEEVMTLERILLQTIKFDLQVEHPYSFLVKYAKCLNGDSAKLQKMVQMAWNFVNDSLSTTVSIQWEPEIIAVALIYLACKLSKFTVVDWVGKQPEHLKWWDMFVQDVTMEILEEICHQVLDLYQPAQIDSAPPDSPPQLPPSKASPPMKRANISPLGNKNSPNIAPNTVTNHVVKPPPPPLMPVDIEANPIPKHITTDNTHYPYPPYPLHQAPPMPPQVHLPPQAHGPPQPHGPPPPYGPMVAAMPPQPAQPWPHYPHPHANKYYPPGPPPGRNTYYPPQ</sequence>
<keyword evidence="5 11" id="KW-0195">Cyclin</keyword>
<protein>
    <recommendedName>
        <fullName evidence="10">Cyclin-K</fullName>
    </recommendedName>
</protein>
<feature type="compositionally biased region" description="Polar residues" evidence="12">
    <location>
        <begin position="435"/>
        <end position="445"/>
    </location>
</feature>
<reference evidence="15" key="2">
    <citation type="submission" date="2022-08" db="UniProtKB">
        <authorList>
            <consortium name="EnsemblMetazoa"/>
        </authorList>
    </citation>
    <scope>IDENTIFICATION</scope>
    <source>
        <strain evidence="15">STECLA/ALBI9_A</strain>
    </source>
</reference>
<dbReference type="Proteomes" id="UP000069272">
    <property type="component" value="Chromosome 2L"/>
</dbReference>
<dbReference type="PANTHER" id="PTHR10026">
    <property type="entry name" value="CYCLIN"/>
    <property type="match status" value="1"/>
</dbReference>
<organism evidence="15 16">
    <name type="scientific">Anopheles albimanus</name>
    <name type="common">New world malaria mosquito</name>
    <dbReference type="NCBI Taxonomy" id="7167"/>
    <lineage>
        <taxon>Eukaryota</taxon>
        <taxon>Metazoa</taxon>
        <taxon>Ecdysozoa</taxon>
        <taxon>Arthropoda</taxon>
        <taxon>Hexapoda</taxon>
        <taxon>Insecta</taxon>
        <taxon>Pterygota</taxon>
        <taxon>Neoptera</taxon>
        <taxon>Endopterygota</taxon>
        <taxon>Diptera</taxon>
        <taxon>Nematocera</taxon>
        <taxon>Culicoidea</taxon>
        <taxon>Culicidae</taxon>
        <taxon>Anophelinae</taxon>
        <taxon>Anopheles</taxon>
    </lineage>
</organism>
<dbReference type="FunFam" id="1.10.472.10:FF:000018">
    <property type="entry name" value="Cyclin-K (Predicted)"/>
    <property type="match status" value="1"/>
</dbReference>
<dbReference type="InterPro" id="IPR036915">
    <property type="entry name" value="Cyclin-like_sf"/>
</dbReference>
<feature type="region of interest" description="Disordered" evidence="12">
    <location>
        <begin position="407"/>
        <end position="449"/>
    </location>
</feature>
<dbReference type="GO" id="GO:0006357">
    <property type="term" value="P:regulation of transcription by RNA polymerase II"/>
    <property type="evidence" value="ECO:0007669"/>
    <property type="project" value="InterPro"/>
</dbReference>
<dbReference type="InterPro" id="IPR043198">
    <property type="entry name" value="Cyclin/Ssn8"/>
</dbReference>
<comment type="subcellular location">
    <subcellularLocation>
        <location evidence="1">Nucleus</location>
    </subcellularLocation>
</comment>
<dbReference type="VEuPathDB" id="VectorBase:AALB20_037038"/>
<dbReference type="SUPFAM" id="SSF47954">
    <property type="entry name" value="Cyclin-like"/>
    <property type="match status" value="2"/>
</dbReference>
<evidence type="ECO:0000256" key="3">
    <source>
        <dbReference type="ARBA" id="ARBA00022776"/>
    </source>
</evidence>
<dbReference type="Pfam" id="PF00134">
    <property type="entry name" value="Cyclin_N"/>
    <property type="match status" value="1"/>
</dbReference>
<keyword evidence="8" id="KW-0131">Cell cycle</keyword>
<comment type="similarity">
    <text evidence="11">Belongs to the cyclin family.</text>
</comment>
<dbReference type="Gene3D" id="1.10.472.10">
    <property type="entry name" value="Cyclin-like"/>
    <property type="match status" value="2"/>
</dbReference>
<feature type="domain" description="Cyclin C-terminal" evidence="14">
    <location>
        <begin position="302"/>
        <end position="436"/>
    </location>
</feature>
<dbReference type="CDD" id="cd20531">
    <property type="entry name" value="CYCLIN_CCNK_rpt2"/>
    <property type="match status" value="1"/>
</dbReference>
<evidence type="ECO:0000256" key="7">
    <source>
        <dbReference type="ARBA" id="ARBA00023242"/>
    </source>
</evidence>
<evidence type="ECO:0000256" key="8">
    <source>
        <dbReference type="ARBA" id="ARBA00023306"/>
    </source>
</evidence>
<keyword evidence="16" id="KW-1185">Reference proteome</keyword>
<feature type="domain" description="Cyclin-like" evidence="13">
    <location>
        <begin position="199"/>
        <end position="293"/>
    </location>
</feature>
<dbReference type="InterPro" id="IPR013763">
    <property type="entry name" value="Cyclin-like_dom"/>
</dbReference>
<keyword evidence="7" id="KW-0539">Nucleus</keyword>
<keyword evidence="6" id="KW-0804">Transcription</keyword>
<proteinExistence type="inferred from homology"/>